<dbReference type="OrthoDB" id="10044044at2759"/>
<dbReference type="Pfam" id="PF01814">
    <property type="entry name" value="Hemerythrin"/>
    <property type="match status" value="1"/>
</dbReference>
<keyword evidence="3" id="KW-1185">Reference proteome</keyword>
<evidence type="ECO:0000313" key="2">
    <source>
        <dbReference type="EMBL" id="KDN51976.1"/>
    </source>
</evidence>
<organism evidence="2 3">
    <name type="scientific">Tilletiaria anomala (strain ATCC 24038 / CBS 436.72 / UBC 951)</name>
    <dbReference type="NCBI Taxonomy" id="1037660"/>
    <lineage>
        <taxon>Eukaryota</taxon>
        <taxon>Fungi</taxon>
        <taxon>Dikarya</taxon>
        <taxon>Basidiomycota</taxon>
        <taxon>Ustilaginomycotina</taxon>
        <taxon>Exobasidiomycetes</taxon>
        <taxon>Georgefischeriales</taxon>
        <taxon>Tilletiariaceae</taxon>
        <taxon>Tilletiaria</taxon>
    </lineage>
</organism>
<dbReference type="Gene3D" id="1.20.120.520">
    <property type="entry name" value="nmb1532 protein domain like"/>
    <property type="match status" value="1"/>
</dbReference>
<dbReference type="HOGENOM" id="CLU_1078428_0_0_1"/>
<gene>
    <name evidence="2" type="ORF">K437DRAFT_254712</name>
</gene>
<accession>A0A066WE00</accession>
<dbReference type="GeneID" id="25263954"/>
<dbReference type="InParanoid" id="A0A066WE00"/>
<sequence>MQKSDSALDSDQTYAGLPRSMRSLLHLTPRPVRSIHRSGLTSPRLLATPFIVCSVATGHAVATDSYPCSLASFAFQTQDRANNMYHMNLDPFDRLLAGMLPFHQSFRQKHAALMQRLPATQSMSRLELLSYFQLALSLAGHLEAHHRIEEAYIFPLLAPKLPQFGKEHLKEHTTMHVAVEELEKYSSACSKELRSLKENKENDAEWPKGVYDEDKMKSILEHLRDTLFVHLAHEEDSLKAETLKKAGFTEKDLATIPI</sequence>
<dbReference type="Proteomes" id="UP000027361">
    <property type="component" value="Unassembled WGS sequence"/>
</dbReference>
<evidence type="ECO:0000313" key="3">
    <source>
        <dbReference type="Proteomes" id="UP000027361"/>
    </source>
</evidence>
<dbReference type="PANTHER" id="PTHR38048">
    <property type="entry name" value="EXPRESSED PROTEIN"/>
    <property type="match status" value="1"/>
</dbReference>
<protein>
    <recommendedName>
        <fullName evidence="1">Hemerythrin-like domain-containing protein</fullName>
    </recommendedName>
</protein>
<dbReference type="InterPro" id="IPR012312">
    <property type="entry name" value="Hemerythrin-like"/>
</dbReference>
<name>A0A066WE00_TILAU</name>
<evidence type="ECO:0000259" key="1">
    <source>
        <dbReference type="Pfam" id="PF01814"/>
    </source>
</evidence>
<dbReference type="RefSeq" id="XP_013244836.1">
    <property type="nucleotide sequence ID" value="XM_013389382.1"/>
</dbReference>
<dbReference type="STRING" id="1037660.A0A066WE00"/>
<comment type="caution">
    <text evidence="2">The sequence shown here is derived from an EMBL/GenBank/DDBJ whole genome shotgun (WGS) entry which is preliminary data.</text>
</comment>
<feature type="domain" description="Hemerythrin-like" evidence="1">
    <location>
        <begin position="108"/>
        <end position="239"/>
    </location>
</feature>
<dbReference type="InterPro" id="IPR053206">
    <property type="entry name" value="Dimeric_xanthone_biosynth"/>
</dbReference>
<dbReference type="AlphaFoldDB" id="A0A066WE00"/>
<dbReference type="PANTHER" id="PTHR38048:SF1">
    <property type="entry name" value="HEMERYTHRIN-LIKE DOMAIN-CONTAINING PROTEIN"/>
    <property type="match status" value="1"/>
</dbReference>
<proteinExistence type="predicted"/>
<dbReference type="EMBL" id="JMSN01000015">
    <property type="protein sequence ID" value="KDN51976.1"/>
    <property type="molecule type" value="Genomic_DNA"/>
</dbReference>
<reference evidence="2 3" key="1">
    <citation type="submission" date="2014-05" db="EMBL/GenBank/DDBJ databases">
        <title>Draft genome sequence of a rare smut relative, Tilletiaria anomala UBC 951.</title>
        <authorList>
            <consortium name="DOE Joint Genome Institute"/>
            <person name="Toome M."/>
            <person name="Kuo A."/>
            <person name="Henrissat B."/>
            <person name="Lipzen A."/>
            <person name="Tritt A."/>
            <person name="Yoshinaga Y."/>
            <person name="Zane M."/>
            <person name="Barry K."/>
            <person name="Grigoriev I.V."/>
            <person name="Spatafora J.W."/>
            <person name="Aimea M.C."/>
        </authorList>
    </citation>
    <scope>NUCLEOTIDE SEQUENCE [LARGE SCALE GENOMIC DNA]</scope>
    <source>
        <strain evidence="2 3">UBC 951</strain>
    </source>
</reference>